<evidence type="ECO:0000313" key="11">
    <source>
        <dbReference type="Proteomes" id="UP000756710"/>
    </source>
</evidence>
<feature type="transmembrane region" description="Helical" evidence="8">
    <location>
        <begin position="211"/>
        <end position="231"/>
    </location>
</feature>
<feature type="transmembrane region" description="Helical" evidence="8">
    <location>
        <begin position="62"/>
        <end position="79"/>
    </location>
</feature>
<keyword evidence="5 8" id="KW-1133">Transmembrane helix</keyword>
<feature type="transmembrane region" description="Helical" evidence="8">
    <location>
        <begin position="177"/>
        <end position="199"/>
    </location>
</feature>
<proteinExistence type="predicted"/>
<keyword evidence="2" id="KW-0813">Transport</keyword>
<feature type="transmembrane region" description="Helical" evidence="8">
    <location>
        <begin position="316"/>
        <end position="338"/>
    </location>
</feature>
<sequence length="491" mass="50019">MEAALQSGAPPQSDGSAAARRWWVLGAVVLAQLMVVLDGTVVNIALPSAQTDLGFTDGDRQWIVTGYSLAFGGLLLLGGRVSDMIGRKRAFLAGLVGFAAASALGGAADGFGVLVAARVLQGAAGALLAPTALAVLATTFTAPKERARAFGVFSAAAGAGSAIGVLLGGFLTEGLNWRWTLYINVFIAVVAAAAATVSIGRTPRRGPRPALDIPGAVLVSAGLFALVLGFSEAETDGWASPPSWAPLTASALLLVAFAARQRRTAHPLLPPGVLLDRDRAAGYSGILLASVGMFGVSLFVNYYLQDSLHYSPIRTGLAFLPMVVLLVIGSQLATNVFLPRLGHRRVVPTGMALGAVGMVLLTGLEPDSTYTTGVLPALLLIGFGIGNVITSSFQAGTSGVDPGTIGVASAVVNTSQQIGGSIGTALLNTLATAATGHYLAAHGTSPAATAQAATHGYAVAYWWGAGTYTAGALLTALLYRHKRRPAPQPST</sequence>
<dbReference type="InterPro" id="IPR036259">
    <property type="entry name" value="MFS_trans_sf"/>
</dbReference>
<name>A0ABS4N262_9ACTN</name>
<feature type="transmembrane region" description="Helical" evidence="8">
    <location>
        <begin position="460"/>
        <end position="479"/>
    </location>
</feature>
<evidence type="ECO:0000256" key="2">
    <source>
        <dbReference type="ARBA" id="ARBA00022448"/>
    </source>
</evidence>
<evidence type="ECO:0000256" key="3">
    <source>
        <dbReference type="ARBA" id="ARBA00022475"/>
    </source>
</evidence>
<feature type="transmembrane region" description="Helical" evidence="8">
    <location>
        <begin position="280"/>
        <end position="304"/>
    </location>
</feature>
<feature type="transmembrane region" description="Helical" evidence="8">
    <location>
        <begin position="422"/>
        <end position="440"/>
    </location>
</feature>
<evidence type="ECO:0000256" key="1">
    <source>
        <dbReference type="ARBA" id="ARBA00004651"/>
    </source>
</evidence>
<feature type="domain" description="Major facilitator superfamily (MFS) profile" evidence="9">
    <location>
        <begin position="24"/>
        <end position="483"/>
    </location>
</feature>
<dbReference type="InterPro" id="IPR005829">
    <property type="entry name" value="Sugar_transporter_CS"/>
</dbReference>
<evidence type="ECO:0000256" key="7">
    <source>
        <dbReference type="ARBA" id="ARBA00023251"/>
    </source>
</evidence>
<protein>
    <submittedName>
        <fullName evidence="10">EmrB/QacA subfamily drug resistance transporter</fullName>
    </submittedName>
</protein>
<dbReference type="InterPro" id="IPR020846">
    <property type="entry name" value="MFS_dom"/>
</dbReference>
<dbReference type="PROSITE" id="PS50850">
    <property type="entry name" value="MFS"/>
    <property type="match status" value="1"/>
</dbReference>
<evidence type="ECO:0000313" key="10">
    <source>
        <dbReference type="EMBL" id="MBP2066110.1"/>
    </source>
</evidence>
<dbReference type="Gene3D" id="1.20.1720.10">
    <property type="entry name" value="Multidrug resistance protein D"/>
    <property type="match status" value="1"/>
</dbReference>
<dbReference type="EMBL" id="JAGGLR010000023">
    <property type="protein sequence ID" value="MBP2066110.1"/>
    <property type="molecule type" value="Genomic_DNA"/>
</dbReference>
<feature type="transmembrane region" description="Helical" evidence="8">
    <location>
        <begin position="22"/>
        <end position="42"/>
    </location>
</feature>
<dbReference type="SUPFAM" id="SSF103473">
    <property type="entry name" value="MFS general substrate transporter"/>
    <property type="match status" value="1"/>
</dbReference>
<dbReference type="Pfam" id="PF07690">
    <property type="entry name" value="MFS_1"/>
    <property type="match status" value="1"/>
</dbReference>
<keyword evidence="7" id="KW-0046">Antibiotic resistance</keyword>
<comment type="caution">
    <text evidence="10">The sequence shown here is derived from an EMBL/GenBank/DDBJ whole genome shotgun (WGS) entry which is preliminary data.</text>
</comment>
<dbReference type="RefSeq" id="WP_245388812.1">
    <property type="nucleotide sequence ID" value="NZ_BAABDR010000086.1"/>
</dbReference>
<dbReference type="Proteomes" id="UP000756710">
    <property type="component" value="Unassembled WGS sequence"/>
</dbReference>
<feature type="transmembrane region" description="Helical" evidence="8">
    <location>
        <begin position="123"/>
        <end position="142"/>
    </location>
</feature>
<evidence type="ECO:0000259" key="9">
    <source>
        <dbReference type="PROSITE" id="PS50850"/>
    </source>
</evidence>
<keyword evidence="6 8" id="KW-0472">Membrane</keyword>
<feature type="transmembrane region" description="Helical" evidence="8">
    <location>
        <begin position="345"/>
        <end position="364"/>
    </location>
</feature>
<feature type="transmembrane region" description="Helical" evidence="8">
    <location>
        <begin position="149"/>
        <end position="171"/>
    </location>
</feature>
<evidence type="ECO:0000256" key="4">
    <source>
        <dbReference type="ARBA" id="ARBA00022692"/>
    </source>
</evidence>
<feature type="transmembrane region" description="Helical" evidence="8">
    <location>
        <begin position="243"/>
        <end position="259"/>
    </location>
</feature>
<gene>
    <name evidence="10" type="ORF">J2Z30_007158</name>
</gene>
<dbReference type="PROSITE" id="PS00216">
    <property type="entry name" value="SUGAR_TRANSPORT_1"/>
    <property type="match status" value="1"/>
</dbReference>
<keyword evidence="4 8" id="KW-0812">Transmembrane</keyword>
<evidence type="ECO:0000256" key="6">
    <source>
        <dbReference type="ARBA" id="ARBA00023136"/>
    </source>
</evidence>
<dbReference type="CDD" id="cd17321">
    <property type="entry name" value="MFS_MMR_MDR_like"/>
    <property type="match status" value="1"/>
</dbReference>
<reference evidence="10 11" key="1">
    <citation type="submission" date="2021-03" db="EMBL/GenBank/DDBJ databases">
        <title>Genomic Encyclopedia of Type Strains, Phase IV (KMG-IV): sequencing the most valuable type-strain genomes for metagenomic binning, comparative biology and taxonomic classification.</title>
        <authorList>
            <person name="Goeker M."/>
        </authorList>
    </citation>
    <scope>NUCLEOTIDE SEQUENCE [LARGE SCALE GENOMIC DNA]</scope>
    <source>
        <strain evidence="10 11">DSM 41954</strain>
    </source>
</reference>
<evidence type="ECO:0000256" key="8">
    <source>
        <dbReference type="SAM" id="Phobius"/>
    </source>
</evidence>
<feature type="transmembrane region" description="Helical" evidence="8">
    <location>
        <begin position="370"/>
        <end position="389"/>
    </location>
</feature>
<comment type="subcellular location">
    <subcellularLocation>
        <location evidence="1">Cell membrane</location>
        <topology evidence="1">Multi-pass membrane protein</topology>
    </subcellularLocation>
</comment>
<dbReference type="PANTHER" id="PTHR42718">
    <property type="entry name" value="MAJOR FACILITATOR SUPERFAMILY MULTIDRUG TRANSPORTER MFSC"/>
    <property type="match status" value="1"/>
</dbReference>
<keyword evidence="11" id="KW-1185">Reference proteome</keyword>
<dbReference type="NCBIfam" id="TIGR00711">
    <property type="entry name" value="efflux_EmrB"/>
    <property type="match status" value="1"/>
</dbReference>
<feature type="transmembrane region" description="Helical" evidence="8">
    <location>
        <begin position="91"/>
        <end position="117"/>
    </location>
</feature>
<dbReference type="InterPro" id="IPR011701">
    <property type="entry name" value="MFS"/>
</dbReference>
<dbReference type="Gene3D" id="1.20.1250.20">
    <property type="entry name" value="MFS general substrate transporter like domains"/>
    <property type="match status" value="1"/>
</dbReference>
<keyword evidence="3" id="KW-1003">Cell membrane</keyword>
<dbReference type="InterPro" id="IPR004638">
    <property type="entry name" value="EmrB-like"/>
</dbReference>
<organism evidence="10 11">
    <name type="scientific">Streptomyces iranensis</name>
    <dbReference type="NCBI Taxonomy" id="576784"/>
    <lineage>
        <taxon>Bacteria</taxon>
        <taxon>Bacillati</taxon>
        <taxon>Actinomycetota</taxon>
        <taxon>Actinomycetes</taxon>
        <taxon>Kitasatosporales</taxon>
        <taxon>Streptomycetaceae</taxon>
        <taxon>Streptomyces</taxon>
        <taxon>Streptomyces violaceusniger group</taxon>
    </lineage>
</organism>
<accession>A0ABS4N262</accession>
<dbReference type="PANTHER" id="PTHR42718:SF46">
    <property type="entry name" value="BLR6921 PROTEIN"/>
    <property type="match status" value="1"/>
</dbReference>
<evidence type="ECO:0000256" key="5">
    <source>
        <dbReference type="ARBA" id="ARBA00022989"/>
    </source>
</evidence>